<sequence length="213" mass="24055">MSSQSSVSWSKNKSSKISQEETNEAKLFKKLDKNDEITEDSLRNYSSKIGRSKSTSDDEAYIEGILNAKDRRQSWQQLNNFNKMSKSTNHSGSIKNKTSSHILVDKACVKLGKKELNTKELELLASKHRDRRGSHVVYLLPKSNIYINKKEAELSDSLASSSNSCSSSDNSPSPILKNKFKKITRSVLNPVYSNKNIGEYLLQIFILFLFIAP</sequence>
<feature type="compositionally biased region" description="Low complexity" evidence="1">
    <location>
        <begin position="1"/>
        <end position="17"/>
    </location>
</feature>
<name>A0A813MH33_9BILA</name>
<dbReference type="EMBL" id="CAJNOC010000166">
    <property type="protein sequence ID" value="CAF0721795.1"/>
    <property type="molecule type" value="Genomic_DNA"/>
</dbReference>
<gene>
    <name evidence="2" type="ORF">OXX778_LOCUS2218</name>
</gene>
<organism evidence="2 3">
    <name type="scientific">Brachionus calyciflorus</name>
    <dbReference type="NCBI Taxonomy" id="104777"/>
    <lineage>
        <taxon>Eukaryota</taxon>
        <taxon>Metazoa</taxon>
        <taxon>Spiralia</taxon>
        <taxon>Gnathifera</taxon>
        <taxon>Rotifera</taxon>
        <taxon>Eurotatoria</taxon>
        <taxon>Monogononta</taxon>
        <taxon>Pseudotrocha</taxon>
        <taxon>Ploima</taxon>
        <taxon>Brachionidae</taxon>
        <taxon>Brachionus</taxon>
    </lineage>
</organism>
<reference evidence="2" key="1">
    <citation type="submission" date="2021-02" db="EMBL/GenBank/DDBJ databases">
        <authorList>
            <person name="Nowell W R."/>
        </authorList>
    </citation>
    <scope>NUCLEOTIDE SEQUENCE</scope>
    <source>
        <strain evidence="2">Ploen Becks lab</strain>
    </source>
</reference>
<feature type="region of interest" description="Disordered" evidence="1">
    <location>
        <begin position="1"/>
        <end position="29"/>
    </location>
</feature>
<comment type="caution">
    <text evidence="2">The sequence shown here is derived from an EMBL/GenBank/DDBJ whole genome shotgun (WGS) entry which is preliminary data.</text>
</comment>
<keyword evidence="3" id="KW-1185">Reference proteome</keyword>
<evidence type="ECO:0000313" key="2">
    <source>
        <dbReference type="EMBL" id="CAF0721795.1"/>
    </source>
</evidence>
<accession>A0A813MH33</accession>
<dbReference type="Proteomes" id="UP000663879">
    <property type="component" value="Unassembled WGS sequence"/>
</dbReference>
<evidence type="ECO:0000256" key="1">
    <source>
        <dbReference type="SAM" id="MobiDB-lite"/>
    </source>
</evidence>
<evidence type="ECO:0000313" key="3">
    <source>
        <dbReference type="Proteomes" id="UP000663879"/>
    </source>
</evidence>
<proteinExistence type="predicted"/>
<protein>
    <submittedName>
        <fullName evidence="2">Uncharacterized protein</fullName>
    </submittedName>
</protein>
<dbReference type="AlphaFoldDB" id="A0A813MH33"/>